<dbReference type="GO" id="GO:0004830">
    <property type="term" value="F:tryptophan-tRNA ligase activity"/>
    <property type="evidence" value="ECO:0007669"/>
    <property type="project" value="UniProtKB-EC"/>
</dbReference>
<evidence type="ECO:0000256" key="1">
    <source>
        <dbReference type="ARBA" id="ARBA00004173"/>
    </source>
</evidence>
<evidence type="ECO:0000256" key="9">
    <source>
        <dbReference type="ARBA" id="ARBA00030268"/>
    </source>
</evidence>
<evidence type="ECO:0000256" key="5">
    <source>
        <dbReference type="ARBA" id="ARBA00022741"/>
    </source>
</evidence>
<accession>A0AA38HJL5</accession>
<evidence type="ECO:0000256" key="6">
    <source>
        <dbReference type="ARBA" id="ARBA00022840"/>
    </source>
</evidence>
<dbReference type="Pfam" id="PF00579">
    <property type="entry name" value="tRNA-synt_1b"/>
    <property type="match status" value="1"/>
</dbReference>
<keyword evidence="6 10" id="KW-0067">ATP-binding</keyword>
<evidence type="ECO:0000256" key="7">
    <source>
        <dbReference type="ARBA" id="ARBA00022917"/>
    </source>
</evidence>
<dbReference type="GO" id="GO:0005524">
    <property type="term" value="F:ATP binding"/>
    <property type="evidence" value="ECO:0007669"/>
    <property type="project" value="UniProtKB-KW"/>
</dbReference>
<dbReference type="FunFam" id="1.10.240.10:FF:000002">
    <property type="entry name" value="Tryptophan--tRNA ligase"/>
    <property type="match status" value="1"/>
</dbReference>
<dbReference type="InterPro" id="IPR002305">
    <property type="entry name" value="aa-tRNA-synth_Ic"/>
</dbReference>
<keyword evidence="4 10" id="KW-0436">Ligase</keyword>
<sequence length="377" mass="42623">MLVVLKRNFFARRKIVYVIYTPKNLQFYSSNVYYGSSVTETRYSSNDVIFSGIQPTGIPHLGNYFGALKSWSSLQERFHKNYFCVVDLHALTVLRTPGALLENIKTMIVSLLACGIDPQKSVIFQQSMVPHHCELLWILCCFTSLSSLKRMTQFKAQHIIKKENVSTKAGLFTYPILMAADIFLYQSTRVPVGDDQRQHIEFARDLAISVNYTFSQKLFSVPEGLYGSIPRLRDLRNPAVKMSKTAPSSNGCINLTDSDDEISAKIRMSFTDCEPLLTYDLVRRPGVANLINIYSACTGKSPSVVCEEFRDSSMREFKEAVVEAVIHEVAPIRKQIGLLKGEEDYIRKVLEMGRLRAEVAACQTVTRVKKVMGLLEL</sequence>
<dbReference type="GO" id="GO:0005759">
    <property type="term" value="C:mitochondrial matrix"/>
    <property type="evidence" value="ECO:0007669"/>
    <property type="project" value="TreeGrafter"/>
</dbReference>
<evidence type="ECO:0000256" key="4">
    <source>
        <dbReference type="ARBA" id="ARBA00022598"/>
    </source>
</evidence>
<organism evidence="11 12">
    <name type="scientific">Zophobas morio</name>
    <dbReference type="NCBI Taxonomy" id="2755281"/>
    <lineage>
        <taxon>Eukaryota</taxon>
        <taxon>Metazoa</taxon>
        <taxon>Ecdysozoa</taxon>
        <taxon>Arthropoda</taxon>
        <taxon>Hexapoda</taxon>
        <taxon>Insecta</taxon>
        <taxon>Pterygota</taxon>
        <taxon>Neoptera</taxon>
        <taxon>Endopterygota</taxon>
        <taxon>Coleoptera</taxon>
        <taxon>Polyphaga</taxon>
        <taxon>Cucujiformia</taxon>
        <taxon>Tenebrionidae</taxon>
        <taxon>Zophobas</taxon>
    </lineage>
</organism>
<dbReference type="InterPro" id="IPR050203">
    <property type="entry name" value="Trp-tRNA_synthetase"/>
</dbReference>
<dbReference type="SUPFAM" id="SSF52374">
    <property type="entry name" value="Nucleotidylyl transferase"/>
    <property type="match status" value="1"/>
</dbReference>
<evidence type="ECO:0000256" key="2">
    <source>
        <dbReference type="ARBA" id="ARBA00005594"/>
    </source>
</evidence>
<proteinExistence type="inferred from homology"/>
<keyword evidence="5 10" id="KW-0547">Nucleotide-binding</keyword>
<comment type="caution">
    <text evidence="11">The sequence shown here is derived from an EMBL/GenBank/DDBJ whole genome shotgun (WGS) entry which is preliminary data.</text>
</comment>
<evidence type="ECO:0000313" key="12">
    <source>
        <dbReference type="Proteomes" id="UP001168821"/>
    </source>
</evidence>
<evidence type="ECO:0000256" key="10">
    <source>
        <dbReference type="RuleBase" id="RU363036"/>
    </source>
</evidence>
<dbReference type="AlphaFoldDB" id="A0AA38HJL5"/>
<dbReference type="InterPro" id="IPR001412">
    <property type="entry name" value="aa-tRNA-synth_I_CS"/>
</dbReference>
<evidence type="ECO:0000256" key="8">
    <source>
        <dbReference type="ARBA" id="ARBA00023146"/>
    </source>
</evidence>
<dbReference type="InterPro" id="IPR014729">
    <property type="entry name" value="Rossmann-like_a/b/a_fold"/>
</dbReference>
<keyword evidence="7 10" id="KW-0648">Protein biosynthesis</keyword>
<gene>
    <name evidence="11" type="ORF">Zmor_011892</name>
</gene>
<dbReference type="EC" id="6.1.1.2" evidence="3"/>
<comment type="subcellular location">
    <subcellularLocation>
        <location evidence="1">Mitochondrion</location>
    </subcellularLocation>
</comment>
<dbReference type="PROSITE" id="PS00178">
    <property type="entry name" value="AA_TRNA_LIGASE_I"/>
    <property type="match status" value="1"/>
</dbReference>
<keyword evidence="12" id="KW-1185">Reference proteome</keyword>
<name>A0AA38HJL5_9CUCU</name>
<dbReference type="CDD" id="cd00806">
    <property type="entry name" value="TrpRS_core"/>
    <property type="match status" value="1"/>
</dbReference>
<dbReference type="GO" id="GO:0070183">
    <property type="term" value="P:mitochondrial tryptophanyl-tRNA aminoacylation"/>
    <property type="evidence" value="ECO:0007669"/>
    <property type="project" value="TreeGrafter"/>
</dbReference>
<dbReference type="Gene3D" id="3.40.50.620">
    <property type="entry name" value="HUPs"/>
    <property type="match status" value="1"/>
</dbReference>
<dbReference type="InterPro" id="IPR002306">
    <property type="entry name" value="Trp-tRNA-ligase"/>
</dbReference>
<dbReference type="PANTHER" id="PTHR43766:SF1">
    <property type="entry name" value="TRYPTOPHAN--TRNA LIGASE, MITOCHONDRIAL"/>
    <property type="match status" value="1"/>
</dbReference>
<protein>
    <recommendedName>
        <fullName evidence="3">tryptophan--tRNA ligase</fullName>
        <ecNumber evidence="3">6.1.1.2</ecNumber>
    </recommendedName>
    <alternativeName>
        <fullName evidence="9">Tryptophanyl-tRNA synthetase</fullName>
    </alternativeName>
</protein>
<keyword evidence="8 10" id="KW-0030">Aminoacyl-tRNA synthetase</keyword>
<reference evidence="11" key="1">
    <citation type="journal article" date="2023" name="G3 (Bethesda)">
        <title>Whole genome assemblies of Zophobas morio and Tenebrio molitor.</title>
        <authorList>
            <person name="Kaur S."/>
            <person name="Stinson S.A."/>
            <person name="diCenzo G.C."/>
        </authorList>
    </citation>
    <scope>NUCLEOTIDE SEQUENCE</scope>
    <source>
        <strain evidence="11">QUZm001</strain>
    </source>
</reference>
<dbReference type="NCBIfam" id="TIGR00233">
    <property type="entry name" value="trpS"/>
    <property type="match status" value="1"/>
</dbReference>
<dbReference type="Proteomes" id="UP001168821">
    <property type="component" value="Unassembled WGS sequence"/>
</dbReference>
<dbReference type="PANTHER" id="PTHR43766">
    <property type="entry name" value="TRYPTOPHAN--TRNA LIGASE, MITOCHONDRIAL"/>
    <property type="match status" value="1"/>
</dbReference>
<comment type="similarity">
    <text evidence="2 10">Belongs to the class-I aminoacyl-tRNA synthetase family.</text>
</comment>
<dbReference type="PRINTS" id="PR01039">
    <property type="entry name" value="TRNASYNTHTRP"/>
</dbReference>
<evidence type="ECO:0000313" key="11">
    <source>
        <dbReference type="EMBL" id="KAJ3636245.1"/>
    </source>
</evidence>
<dbReference type="EMBL" id="JALNTZ010000348">
    <property type="protein sequence ID" value="KAJ3636245.1"/>
    <property type="molecule type" value="Genomic_DNA"/>
</dbReference>
<dbReference type="Gene3D" id="1.10.240.10">
    <property type="entry name" value="Tyrosyl-Transfer RNA Synthetase"/>
    <property type="match status" value="1"/>
</dbReference>
<evidence type="ECO:0000256" key="3">
    <source>
        <dbReference type="ARBA" id="ARBA00013161"/>
    </source>
</evidence>